<keyword evidence="1 2" id="KW-0193">Cuticle</keyword>
<gene>
    <name evidence="5" type="ORF">OTU49_010242</name>
</gene>
<keyword evidence="6" id="KW-1185">Reference proteome</keyword>
<feature type="chain" id="PRO_5043384997" evidence="4">
    <location>
        <begin position="23"/>
        <end position="230"/>
    </location>
</feature>
<comment type="caution">
    <text evidence="5">The sequence shown here is derived from an EMBL/GenBank/DDBJ whole genome shotgun (WGS) entry which is preliminary data.</text>
</comment>
<dbReference type="AlphaFoldDB" id="A0AAW0W8H9"/>
<feature type="compositionally biased region" description="Acidic residues" evidence="3">
    <location>
        <begin position="137"/>
        <end position="184"/>
    </location>
</feature>
<evidence type="ECO:0000256" key="4">
    <source>
        <dbReference type="SAM" id="SignalP"/>
    </source>
</evidence>
<dbReference type="EMBL" id="JARKIK010000079">
    <property type="protein sequence ID" value="KAK8726388.1"/>
    <property type="molecule type" value="Genomic_DNA"/>
</dbReference>
<evidence type="ECO:0000313" key="5">
    <source>
        <dbReference type="EMBL" id="KAK8726388.1"/>
    </source>
</evidence>
<evidence type="ECO:0000256" key="2">
    <source>
        <dbReference type="PROSITE-ProRule" id="PRU00497"/>
    </source>
</evidence>
<dbReference type="GO" id="GO:0008010">
    <property type="term" value="F:structural constituent of chitin-based larval cuticle"/>
    <property type="evidence" value="ECO:0007669"/>
    <property type="project" value="TreeGrafter"/>
</dbReference>
<proteinExistence type="predicted"/>
<dbReference type="PROSITE" id="PS00233">
    <property type="entry name" value="CHIT_BIND_RR_1"/>
    <property type="match status" value="1"/>
</dbReference>
<dbReference type="InterPro" id="IPR031311">
    <property type="entry name" value="CHIT_BIND_RR_consensus"/>
</dbReference>
<dbReference type="InterPro" id="IPR000618">
    <property type="entry name" value="Insect_cuticle"/>
</dbReference>
<dbReference type="PANTHER" id="PTHR10380:SF196">
    <property type="entry name" value="CUTICULAR PROTEIN 72EA"/>
    <property type="match status" value="1"/>
</dbReference>
<dbReference type="Pfam" id="PF00379">
    <property type="entry name" value="Chitin_bind_4"/>
    <property type="match status" value="1"/>
</dbReference>
<dbReference type="InterPro" id="IPR050468">
    <property type="entry name" value="Cuticle_Struct_Prot"/>
</dbReference>
<dbReference type="PANTHER" id="PTHR10380">
    <property type="entry name" value="CUTICLE PROTEIN"/>
    <property type="match status" value="1"/>
</dbReference>
<sequence>MEVQWLLLVVLLAVLNKDTTFAMRQIDLEYSSAPSQHLSSFTGYRLENTFRPGEYSFLYSLPTSSRSEKRTASGEVTGEYAFVAPEGEEYQFRYKADEEGFRVESNALPVPPEDTDEVKKAKEEFFAAYQRALELVGSDEESSQESSEETYGFEDESSEEEDEGEDSEEEEEEEEKEEGEEEVEGSPKKAEEEEEKESPLAPFQNLVRQTGFGRRPRRPNLYKNRRSPFS</sequence>
<feature type="compositionally biased region" description="Basic residues" evidence="3">
    <location>
        <begin position="214"/>
        <end position="230"/>
    </location>
</feature>
<dbReference type="GO" id="GO:0062129">
    <property type="term" value="C:chitin-based extracellular matrix"/>
    <property type="evidence" value="ECO:0007669"/>
    <property type="project" value="TreeGrafter"/>
</dbReference>
<evidence type="ECO:0000313" key="6">
    <source>
        <dbReference type="Proteomes" id="UP001445076"/>
    </source>
</evidence>
<organism evidence="5 6">
    <name type="scientific">Cherax quadricarinatus</name>
    <name type="common">Australian red claw crayfish</name>
    <dbReference type="NCBI Taxonomy" id="27406"/>
    <lineage>
        <taxon>Eukaryota</taxon>
        <taxon>Metazoa</taxon>
        <taxon>Ecdysozoa</taxon>
        <taxon>Arthropoda</taxon>
        <taxon>Crustacea</taxon>
        <taxon>Multicrustacea</taxon>
        <taxon>Malacostraca</taxon>
        <taxon>Eumalacostraca</taxon>
        <taxon>Eucarida</taxon>
        <taxon>Decapoda</taxon>
        <taxon>Pleocyemata</taxon>
        <taxon>Astacidea</taxon>
        <taxon>Parastacoidea</taxon>
        <taxon>Parastacidae</taxon>
        <taxon>Cherax</taxon>
    </lineage>
</organism>
<accession>A0AAW0W8H9</accession>
<reference evidence="5 6" key="1">
    <citation type="journal article" date="2024" name="BMC Genomics">
        <title>Genome assembly of redclaw crayfish (Cherax quadricarinatus) provides insights into its immune adaptation and hypoxia tolerance.</title>
        <authorList>
            <person name="Liu Z."/>
            <person name="Zheng J."/>
            <person name="Li H."/>
            <person name="Fang K."/>
            <person name="Wang S."/>
            <person name="He J."/>
            <person name="Zhou D."/>
            <person name="Weng S."/>
            <person name="Chi M."/>
            <person name="Gu Z."/>
            <person name="He J."/>
            <person name="Li F."/>
            <person name="Wang M."/>
        </authorList>
    </citation>
    <scope>NUCLEOTIDE SEQUENCE [LARGE SCALE GENOMIC DNA]</scope>
    <source>
        <strain evidence="5">ZL_2023a</strain>
    </source>
</reference>
<feature type="region of interest" description="Disordered" evidence="3">
    <location>
        <begin position="136"/>
        <end position="230"/>
    </location>
</feature>
<feature type="signal peptide" evidence="4">
    <location>
        <begin position="1"/>
        <end position="22"/>
    </location>
</feature>
<evidence type="ECO:0000256" key="1">
    <source>
        <dbReference type="ARBA" id="ARBA00022460"/>
    </source>
</evidence>
<evidence type="ECO:0000256" key="3">
    <source>
        <dbReference type="SAM" id="MobiDB-lite"/>
    </source>
</evidence>
<dbReference type="Proteomes" id="UP001445076">
    <property type="component" value="Unassembled WGS sequence"/>
</dbReference>
<keyword evidence="4" id="KW-0732">Signal</keyword>
<protein>
    <submittedName>
        <fullName evidence="5">Uncharacterized protein</fullName>
    </submittedName>
</protein>
<name>A0AAW0W8H9_CHEQU</name>
<dbReference type="PROSITE" id="PS51155">
    <property type="entry name" value="CHIT_BIND_RR_2"/>
    <property type="match status" value="1"/>
</dbReference>